<keyword evidence="2" id="KW-1185">Reference proteome</keyword>
<accession>A0A0L0W7M1</accession>
<evidence type="ECO:0000313" key="1">
    <source>
        <dbReference type="EMBL" id="KNF07558.1"/>
    </source>
</evidence>
<sequence>MINLKLDSNKFISKIYSETLIEELNKIFELFNFDKSIYIKFFRDKSEIEKILGHSVPTWIKGVAIDNYVYILEYNDMSYKNKREFEKVIIHEIVHIVVDFSIRGSYPQWLNEGLAVVLAKQHENMQYTKILDLDVKNLGYNDDFYYEKCCAATMKYIDKYGIKSFIKKLIDDEIKFDSQ</sequence>
<organism evidence="1 2">
    <name type="scientific">Gottschalkia purinilytica</name>
    <name type="common">Clostridium purinilyticum</name>
    <dbReference type="NCBI Taxonomy" id="1503"/>
    <lineage>
        <taxon>Bacteria</taxon>
        <taxon>Bacillati</taxon>
        <taxon>Bacillota</taxon>
        <taxon>Tissierellia</taxon>
        <taxon>Tissierellales</taxon>
        <taxon>Gottschalkiaceae</taxon>
        <taxon>Gottschalkia</taxon>
    </lineage>
</organism>
<comment type="caution">
    <text evidence="1">The sequence shown here is derived from an EMBL/GenBank/DDBJ whole genome shotgun (WGS) entry which is preliminary data.</text>
</comment>
<name>A0A0L0W7M1_GOTPU</name>
<evidence type="ECO:0000313" key="2">
    <source>
        <dbReference type="Proteomes" id="UP000037267"/>
    </source>
</evidence>
<dbReference type="Proteomes" id="UP000037267">
    <property type="component" value="Unassembled WGS sequence"/>
</dbReference>
<dbReference type="AlphaFoldDB" id="A0A0L0W7M1"/>
<dbReference type="OrthoDB" id="2379112at2"/>
<gene>
    <name evidence="1" type="ORF">CLPU_15c00520</name>
</gene>
<protein>
    <submittedName>
        <fullName evidence="1">Peptidase MA superfamily</fullName>
    </submittedName>
</protein>
<reference evidence="2" key="1">
    <citation type="submission" date="2015-07" db="EMBL/GenBank/DDBJ databases">
        <title>Draft genome sequence of the purine-degrading Gottschalkia purinilyticum DSM 1384 (formerly Clostridium purinilyticum).</title>
        <authorList>
            <person name="Poehlein A."/>
            <person name="Schiel-Bengelsdorf B."/>
            <person name="Bengelsdorf F.R."/>
            <person name="Daniel R."/>
            <person name="Duerre P."/>
        </authorList>
    </citation>
    <scope>NUCLEOTIDE SEQUENCE [LARGE SCALE GENOMIC DNA]</scope>
    <source>
        <strain evidence="2">DSM 1384</strain>
    </source>
</reference>
<proteinExistence type="predicted"/>
<dbReference type="EMBL" id="LGSS01000015">
    <property type="protein sequence ID" value="KNF07558.1"/>
    <property type="molecule type" value="Genomic_DNA"/>
</dbReference>
<dbReference type="RefSeq" id="WP_050356143.1">
    <property type="nucleotide sequence ID" value="NZ_LGSS01000015.1"/>
</dbReference>